<dbReference type="Proteomes" id="UP000034324">
    <property type="component" value="Unassembled WGS sequence"/>
</dbReference>
<evidence type="ECO:0000313" key="2">
    <source>
        <dbReference type="EMBL" id="KKQ78421.1"/>
    </source>
</evidence>
<dbReference type="InterPro" id="IPR003607">
    <property type="entry name" value="HD/PDEase_dom"/>
</dbReference>
<dbReference type="InterPro" id="IPR006674">
    <property type="entry name" value="HD_domain"/>
</dbReference>
<accession>A0A0G0NMU5</accession>
<dbReference type="Pfam" id="PF01966">
    <property type="entry name" value="HD"/>
    <property type="match status" value="1"/>
</dbReference>
<evidence type="ECO:0000313" key="3">
    <source>
        <dbReference type="Proteomes" id="UP000034324"/>
    </source>
</evidence>
<protein>
    <submittedName>
        <fullName evidence="2">Metal-dependent phosphohydrolase HD sub domain-containing protein</fullName>
    </submittedName>
</protein>
<gene>
    <name evidence="2" type="ORF">US99_C0022G0013</name>
</gene>
<proteinExistence type="predicted"/>
<feature type="domain" description="HD" evidence="1">
    <location>
        <begin position="45"/>
        <end position="147"/>
    </location>
</feature>
<dbReference type="GO" id="GO:0016787">
    <property type="term" value="F:hydrolase activity"/>
    <property type="evidence" value="ECO:0007669"/>
    <property type="project" value="UniProtKB-KW"/>
</dbReference>
<reference evidence="2 3" key="1">
    <citation type="journal article" date="2015" name="Nature">
        <title>rRNA introns, odd ribosomes, and small enigmatic genomes across a large radiation of phyla.</title>
        <authorList>
            <person name="Brown C.T."/>
            <person name="Hug L.A."/>
            <person name="Thomas B.C."/>
            <person name="Sharon I."/>
            <person name="Castelle C.J."/>
            <person name="Singh A."/>
            <person name="Wilkins M.J."/>
            <person name="Williams K.H."/>
            <person name="Banfield J.F."/>
        </authorList>
    </citation>
    <scope>NUCLEOTIDE SEQUENCE [LARGE SCALE GENOMIC DNA]</scope>
</reference>
<comment type="caution">
    <text evidence="2">The sequence shown here is derived from an EMBL/GenBank/DDBJ whole genome shotgun (WGS) entry which is preliminary data.</text>
</comment>
<keyword evidence="2" id="KW-0378">Hydrolase</keyword>
<dbReference type="AlphaFoldDB" id="A0A0G0NMU5"/>
<dbReference type="PROSITE" id="PS51831">
    <property type="entry name" value="HD"/>
    <property type="match status" value="1"/>
</dbReference>
<name>A0A0G0NMU5_9BACT</name>
<dbReference type="EMBL" id="LBVC01000022">
    <property type="protein sequence ID" value="KKQ78421.1"/>
    <property type="molecule type" value="Genomic_DNA"/>
</dbReference>
<organism evidence="2 3">
    <name type="scientific">Candidatus Daviesbacteria bacterium GW2011_GWF2_38_6</name>
    <dbReference type="NCBI Taxonomy" id="1618432"/>
    <lineage>
        <taxon>Bacteria</taxon>
        <taxon>Candidatus Daviesiibacteriota</taxon>
    </lineage>
</organism>
<evidence type="ECO:0000259" key="1">
    <source>
        <dbReference type="PROSITE" id="PS51831"/>
    </source>
</evidence>
<dbReference type="Gene3D" id="1.10.3210.10">
    <property type="entry name" value="Hypothetical protein af1432"/>
    <property type="match status" value="1"/>
</dbReference>
<sequence>MKLKDFHHYKGDELTPFEKVERKVMEMVASSKIADSQREDSIIFELMHAAGCMQIGRLLAQKRNLNIDIASVACMLHDIFVIVSGTYQNHGPAGAPIARKIFEEIGSFSENEIETITQAVAHHSEKEIYSDNPYIELVKDVDVFDCSLYKNSEGFYRIHKSAEIVKEYENRIRKVRLELNLSPEPVFRK</sequence>
<dbReference type="SUPFAM" id="SSF109604">
    <property type="entry name" value="HD-domain/PDEase-like"/>
    <property type="match status" value="1"/>
</dbReference>
<dbReference type="CDD" id="cd00077">
    <property type="entry name" value="HDc"/>
    <property type="match status" value="1"/>
</dbReference>